<dbReference type="InterPro" id="IPR055393">
    <property type="entry name" value="Beta-prop_EDC4L"/>
</dbReference>
<feature type="compositionally biased region" description="Low complexity" evidence="6">
    <location>
        <begin position="164"/>
        <end position="173"/>
    </location>
</feature>
<evidence type="ECO:0000256" key="5">
    <source>
        <dbReference type="ARBA" id="ARBA00022737"/>
    </source>
</evidence>
<keyword evidence="3" id="KW-0963">Cytoplasm</keyword>
<dbReference type="EMBL" id="JAPZBU010000003">
    <property type="protein sequence ID" value="KAJ5414388.1"/>
    <property type="molecule type" value="Genomic_DNA"/>
</dbReference>
<feature type="compositionally biased region" description="Pro residues" evidence="6">
    <location>
        <begin position="37"/>
        <end position="58"/>
    </location>
</feature>
<feature type="compositionally biased region" description="Pro residues" evidence="6">
    <location>
        <begin position="1299"/>
        <end position="1321"/>
    </location>
</feature>
<name>A0A9W9WBV3_9EURO</name>
<feature type="compositionally biased region" description="Polar residues" evidence="6">
    <location>
        <begin position="207"/>
        <end position="218"/>
    </location>
</feature>
<dbReference type="Gene3D" id="2.130.10.10">
    <property type="entry name" value="YVTN repeat-like/Quinoprotein amine dehydrogenase"/>
    <property type="match status" value="1"/>
</dbReference>
<feature type="compositionally biased region" description="Polar residues" evidence="6">
    <location>
        <begin position="1025"/>
        <end position="1038"/>
    </location>
</feature>
<keyword evidence="4" id="KW-0853">WD repeat</keyword>
<feature type="compositionally biased region" description="Polar residues" evidence="6">
    <location>
        <begin position="253"/>
        <end position="266"/>
    </location>
</feature>
<reference evidence="8" key="1">
    <citation type="submission" date="2022-12" db="EMBL/GenBank/DDBJ databases">
        <authorList>
            <person name="Petersen C."/>
        </authorList>
    </citation>
    <scope>NUCLEOTIDE SEQUENCE</scope>
    <source>
        <strain evidence="8">IBT 29677</strain>
    </source>
</reference>
<dbReference type="InterPro" id="IPR045152">
    <property type="entry name" value="EDC4-like"/>
</dbReference>
<dbReference type="InterPro" id="IPR015943">
    <property type="entry name" value="WD40/YVTN_repeat-like_dom_sf"/>
</dbReference>
<evidence type="ECO:0000313" key="9">
    <source>
        <dbReference type="Proteomes" id="UP001147747"/>
    </source>
</evidence>
<accession>A0A9W9WBV3</accession>
<dbReference type="SUPFAM" id="SSF50978">
    <property type="entry name" value="WD40 repeat-like"/>
    <property type="match status" value="1"/>
</dbReference>
<evidence type="ECO:0000256" key="1">
    <source>
        <dbReference type="ARBA" id="ARBA00004201"/>
    </source>
</evidence>
<feature type="compositionally biased region" description="Pro residues" evidence="6">
    <location>
        <begin position="100"/>
        <end position="116"/>
    </location>
</feature>
<comment type="similarity">
    <text evidence="2">Belongs to the WD repeat EDC4 family.</text>
</comment>
<feature type="domain" description="EDC4-like protein pdc1 beta-propeller" evidence="7">
    <location>
        <begin position="466"/>
        <end position="792"/>
    </location>
</feature>
<keyword evidence="9" id="KW-1185">Reference proteome</keyword>
<feature type="region of interest" description="Disordered" evidence="6">
    <location>
        <begin position="1261"/>
        <end position="1339"/>
    </location>
</feature>
<feature type="compositionally biased region" description="Low complexity" evidence="6">
    <location>
        <begin position="998"/>
        <end position="1008"/>
    </location>
</feature>
<evidence type="ECO:0000259" key="7">
    <source>
        <dbReference type="Pfam" id="PF24106"/>
    </source>
</evidence>
<evidence type="ECO:0000313" key="8">
    <source>
        <dbReference type="EMBL" id="KAJ5414388.1"/>
    </source>
</evidence>
<keyword evidence="5" id="KW-0677">Repeat</keyword>
<feature type="compositionally biased region" description="Low complexity" evidence="6">
    <location>
        <begin position="1322"/>
        <end position="1332"/>
    </location>
</feature>
<evidence type="ECO:0000256" key="2">
    <source>
        <dbReference type="ARBA" id="ARBA00009639"/>
    </source>
</evidence>
<dbReference type="Pfam" id="PF24106">
    <property type="entry name" value="Beta-prop_EDC4L"/>
    <property type="match status" value="1"/>
</dbReference>
<feature type="region of interest" description="Disordered" evidence="6">
    <location>
        <begin position="1"/>
        <end position="376"/>
    </location>
</feature>
<feature type="region of interest" description="Disordered" evidence="6">
    <location>
        <begin position="911"/>
        <end position="1038"/>
    </location>
</feature>
<gene>
    <name evidence="8" type="ORF">N7509_001015</name>
</gene>
<evidence type="ECO:0000256" key="4">
    <source>
        <dbReference type="ARBA" id="ARBA00022574"/>
    </source>
</evidence>
<comment type="caution">
    <text evidence="8">The sequence shown here is derived from an EMBL/GenBank/DDBJ whole genome shotgun (WGS) entry which is preliminary data.</text>
</comment>
<feature type="compositionally biased region" description="Low complexity" evidence="6">
    <location>
        <begin position="971"/>
        <end position="980"/>
    </location>
</feature>
<evidence type="ECO:0000256" key="3">
    <source>
        <dbReference type="ARBA" id="ARBA00022490"/>
    </source>
</evidence>
<dbReference type="GO" id="GO:0000932">
    <property type="term" value="C:P-body"/>
    <property type="evidence" value="ECO:0007669"/>
    <property type="project" value="UniProtKB-SubCell"/>
</dbReference>
<sequence length="1479" mass="160793">MSTPNDLQALLASIRPRPSPPNAPGQEHIHQQRSQQPYPPGMFPPHPQHPPHPPPPYDGPSYPHPQVHGYHHPQVASAMHSPSPLNTPPHHGSDIISPNVPSPYPEWAQQPPPPPQHQHQHQHQHQQQQQQPNNPDRAANLLNLLRFSQGSGAVPQPAAPAPAPEQARYPPAQELGDESEAQEEPRGHYVNMLMDMLGAGPKAPVTEETQSVSPQAQADPTEPLIQEAADSTVEFEDSSSEQAAQPETVAAASASNNSIFTYSNPFDQLAAISPRNKSPQPPSGGETPAAEVVEKTTVHVTANLDAPEASEPAKPKKKRNQEPILEPEQRQAVNDVVGRLVDEIGRSLSASEAQPSPEPEAVSSPTEEETTQEVLSSIASNLRETAPEAKEAADSDESIKEAAAVATAAAATATVLLNANENTDALADSWESAEDSAEKEEERIVSVHNFPLKPFISINVKPQSGKFAVFRDDGIMDIARLKKDFDQLDRSLTAATSEYIVYALAKTGGIRIIRQDDGSDRQVFRSTRDRVFNAILGIGVSGTVYWALISRHAKDLFELDALESESLIFPPFPASDENTSGGQLKTRAKRSTRHPDLFAIGRGKNIYVVSPQAAMNASYSVTGSQRTVNTEKFFKERALKISTGKAGKDFAFSEDDTVIASLDKTGRLRFWDIRDFLASASVVEGPAPNEVRVPLNTFVTGSPAEKSWPTSVLFLDKLRAYSRSMALRYVLVGLKQNHTLQLWDIGLGKAVEELKFPHENESDAICSVAYHPSSGIIVVGHPTRNSIYFVHLSAPRYNLSPMSQATYIKAIAEKDSTLPKPDSTACLSGIREISLGSKGQLRSLELLPVTKNTTDKRGHEETGLFELYVMHSRGVTCLNIKKEDLGWTSDNKVIRPVDGLEEGTIEITDLQSFPSYVTDDPSVNGDAASNPSRTSKEPTKKTDLVDSAAGVIASRNASPTKTQKKEQAENVPVPVSAPAPNGAEKTEKVDKKKKKKSVSASSAISEATVKAKEPTATVGVEPLPTDNSHSSGNTSTVSMAPFSLDKHLEVLQNTVSQQFNQSLGREMEGVMSRFDEERRSWDAATSAKQDQVLRLVSSTLSDNVEKNLARIVSESIKTDVLPAVTDATSAAVEKQLNSVVSRQISSSMKNEIREALPQALPRAVMNAMPAVIKAASENLAQHVGPLIGAEINKALQSSIFPMIEDMARGTKKLESDMERHFQSQIKQLEAQRRNDQAKMDELSAMLRTLSSTVNTLVANQGQAQVRQNEHPSARQAPQPRPENRAHTPQRPVNRSTPQPTGPAPPVAPVAPVAAPPVPTQPPVQAQAHSQAPTPAPAIPTPEQAELAEITRMFSANKVEEASIKWIQSSQQADLFDNFFIRVNPQFLTSLSAIVMLSIGVAVTSSLSTNVGPRLGWLNVVLTNVNPMDNDLREITPNIMNILGQRLNNLYMAVAERNPQDPILRMIAPLSRRTRELHGI</sequence>
<organism evidence="8 9">
    <name type="scientific">Penicillium cosmopolitanum</name>
    <dbReference type="NCBI Taxonomy" id="1131564"/>
    <lineage>
        <taxon>Eukaryota</taxon>
        <taxon>Fungi</taxon>
        <taxon>Dikarya</taxon>
        <taxon>Ascomycota</taxon>
        <taxon>Pezizomycotina</taxon>
        <taxon>Eurotiomycetes</taxon>
        <taxon>Eurotiomycetidae</taxon>
        <taxon>Eurotiales</taxon>
        <taxon>Aspergillaceae</taxon>
        <taxon>Penicillium</taxon>
    </lineage>
</organism>
<dbReference type="GeneID" id="81364632"/>
<dbReference type="GO" id="GO:0031087">
    <property type="term" value="P:deadenylation-independent decapping of nuclear-transcribed mRNA"/>
    <property type="evidence" value="ECO:0007669"/>
    <property type="project" value="InterPro"/>
</dbReference>
<dbReference type="RefSeq" id="XP_056494234.1">
    <property type="nucleotide sequence ID" value="XM_056625652.1"/>
</dbReference>
<reference evidence="8" key="2">
    <citation type="journal article" date="2023" name="IMA Fungus">
        <title>Comparative genomic study of the Penicillium genus elucidates a diverse pangenome and 15 lateral gene transfer events.</title>
        <authorList>
            <person name="Petersen C."/>
            <person name="Sorensen T."/>
            <person name="Nielsen M.R."/>
            <person name="Sondergaard T.E."/>
            <person name="Sorensen J.L."/>
            <person name="Fitzpatrick D.A."/>
            <person name="Frisvad J.C."/>
            <person name="Nielsen K.L."/>
        </authorList>
    </citation>
    <scope>NUCLEOTIDE SEQUENCE</scope>
    <source>
        <strain evidence="8">IBT 29677</strain>
    </source>
</reference>
<feature type="compositionally biased region" description="Basic and acidic residues" evidence="6">
    <location>
        <begin position="934"/>
        <end position="944"/>
    </location>
</feature>
<dbReference type="OrthoDB" id="21128at2759"/>
<proteinExistence type="inferred from homology"/>
<protein>
    <recommendedName>
        <fullName evidence="7">EDC4-like protein pdc1 beta-propeller domain-containing protein</fullName>
    </recommendedName>
</protein>
<evidence type="ECO:0000256" key="6">
    <source>
        <dbReference type="SAM" id="MobiDB-lite"/>
    </source>
</evidence>
<comment type="subcellular location">
    <subcellularLocation>
        <location evidence="1">Cytoplasm</location>
        <location evidence="1">P-body</location>
    </subcellularLocation>
</comment>
<dbReference type="InterPro" id="IPR036322">
    <property type="entry name" value="WD40_repeat_dom_sf"/>
</dbReference>
<dbReference type="PANTHER" id="PTHR15598:SF5">
    <property type="entry name" value="ENHANCER OF MRNA-DECAPPING PROTEIN 4"/>
    <property type="match status" value="1"/>
</dbReference>
<dbReference type="Proteomes" id="UP001147747">
    <property type="component" value="Unassembled WGS sequence"/>
</dbReference>
<dbReference type="FunFam" id="2.130.10.10:FF:000817">
    <property type="entry name" value="WGS project CABT00000000 data, contig 2.15"/>
    <property type="match status" value="1"/>
</dbReference>
<dbReference type="PANTHER" id="PTHR15598">
    <property type="entry name" value="ENHANCER OF MRNA-DECAPPING PROTEIN 4"/>
    <property type="match status" value="1"/>
</dbReference>